<evidence type="ECO:0000313" key="2">
    <source>
        <dbReference type="Proteomes" id="UP001165074"/>
    </source>
</evidence>
<keyword evidence="2" id="KW-1185">Reference proteome</keyword>
<name>A0A9W6VWD0_9ACTN</name>
<accession>A0A9W6VWD0</accession>
<reference evidence="1" key="1">
    <citation type="submission" date="2023-03" db="EMBL/GenBank/DDBJ databases">
        <title>Actinoallomurus iriomotensis NBRC 103684.</title>
        <authorList>
            <person name="Ichikawa N."/>
            <person name="Sato H."/>
            <person name="Tonouchi N."/>
        </authorList>
    </citation>
    <scope>NUCLEOTIDE SEQUENCE</scope>
    <source>
        <strain evidence="1">NBRC 103684</strain>
    </source>
</reference>
<dbReference type="AlphaFoldDB" id="A0A9W6VWD0"/>
<comment type="caution">
    <text evidence="1">The sequence shown here is derived from an EMBL/GenBank/DDBJ whole genome shotgun (WGS) entry which is preliminary data.</text>
</comment>
<evidence type="ECO:0000313" key="1">
    <source>
        <dbReference type="EMBL" id="GLY82104.1"/>
    </source>
</evidence>
<proteinExistence type="predicted"/>
<organism evidence="1 2">
    <name type="scientific">Actinoallomurus iriomotensis</name>
    <dbReference type="NCBI Taxonomy" id="478107"/>
    <lineage>
        <taxon>Bacteria</taxon>
        <taxon>Bacillati</taxon>
        <taxon>Actinomycetota</taxon>
        <taxon>Actinomycetes</taxon>
        <taxon>Streptosporangiales</taxon>
        <taxon>Thermomonosporaceae</taxon>
        <taxon>Actinoallomurus</taxon>
    </lineage>
</organism>
<gene>
    <name evidence="1" type="ORF">Airi02_000360</name>
</gene>
<sequence>MGAGSLLILAAGIGTAEAKPTGKAFEEQAKAAHLTNAQTAAIRSQVSYYLKKLGGKQTALNQIDFNGGRMLIAIPGEAHPRNFASGSGKVMPSSSPCAPVGTFCAFQYPAYKGHIITMVACQTRDIPWNGSGSWINNQTPGTRARMYNARVQLIYTTPGAYSSDVSGNWTPVTTVSNC</sequence>
<protein>
    <submittedName>
        <fullName evidence="1">Uncharacterized protein</fullName>
    </submittedName>
</protein>
<dbReference type="Proteomes" id="UP001165074">
    <property type="component" value="Unassembled WGS sequence"/>
</dbReference>
<dbReference type="EMBL" id="BSTK01000001">
    <property type="protein sequence ID" value="GLY82104.1"/>
    <property type="molecule type" value="Genomic_DNA"/>
</dbReference>